<proteinExistence type="predicted"/>
<protein>
    <recommendedName>
        <fullName evidence="3">MFS transporter</fullName>
    </recommendedName>
</protein>
<evidence type="ECO:0008006" key="3">
    <source>
        <dbReference type="Google" id="ProtNLM"/>
    </source>
</evidence>
<feature type="non-terminal residue" evidence="1">
    <location>
        <position position="1"/>
    </location>
</feature>
<comment type="caution">
    <text evidence="1">The sequence shown here is derived from an EMBL/GenBank/DDBJ whole genome shotgun (WGS) entry which is preliminary data.</text>
</comment>
<organism evidence="1 2">
    <name type="scientific">Arthrobacter deserti</name>
    <dbReference type="NCBI Taxonomy" id="1742687"/>
    <lineage>
        <taxon>Bacteria</taxon>
        <taxon>Bacillati</taxon>
        <taxon>Actinomycetota</taxon>
        <taxon>Actinomycetes</taxon>
        <taxon>Micrococcales</taxon>
        <taxon>Micrococcaceae</taxon>
        <taxon>Arthrobacter</taxon>
    </lineage>
</organism>
<sequence length="89" mass="9707">LGRSTSDGAAEHNLDTPYYVLAVLGHMAATAYLMAQVVRPIRHPGRDVVRRLETDDPQAGPFDGAPDRFVLRGLLTGSRPARLRKEATP</sequence>
<evidence type="ECO:0000313" key="2">
    <source>
        <dbReference type="Proteomes" id="UP000523795"/>
    </source>
</evidence>
<accession>A0ABX1JNB6</accession>
<gene>
    <name evidence="1" type="ORF">HER39_09510</name>
</gene>
<name>A0ABX1JNB6_9MICC</name>
<reference evidence="1 2" key="1">
    <citation type="submission" date="2020-04" db="EMBL/GenBank/DDBJ databases">
        <authorList>
            <person name="Liu S."/>
        </authorList>
    </citation>
    <scope>NUCLEOTIDE SEQUENCE [LARGE SCALE GENOMIC DNA]</scope>
    <source>
        <strain evidence="1 2">CGMCC 1.15091</strain>
    </source>
</reference>
<dbReference type="EMBL" id="JAAZSR010000129">
    <property type="protein sequence ID" value="NKX50797.1"/>
    <property type="molecule type" value="Genomic_DNA"/>
</dbReference>
<keyword evidence="2" id="KW-1185">Reference proteome</keyword>
<evidence type="ECO:0000313" key="1">
    <source>
        <dbReference type="EMBL" id="NKX50797.1"/>
    </source>
</evidence>
<dbReference type="Proteomes" id="UP000523795">
    <property type="component" value="Unassembled WGS sequence"/>
</dbReference>